<dbReference type="InterPro" id="IPR038765">
    <property type="entry name" value="Papain-like_cys_pep_sf"/>
</dbReference>
<organism evidence="1 2">
    <name type="scientific">Providencia stuartii</name>
    <dbReference type="NCBI Taxonomy" id="588"/>
    <lineage>
        <taxon>Bacteria</taxon>
        <taxon>Pseudomonadati</taxon>
        <taxon>Pseudomonadota</taxon>
        <taxon>Gammaproteobacteria</taxon>
        <taxon>Enterobacterales</taxon>
        <taxon>Morganellaceae</taxon>
        <taxon>Providencia</taxon>
    </lineage>
</organism>
<dbReference type="Gene3D" id="3.90.1720.10">
    <property type="entry name" value="endopeptidase domain like (from Nostoc punctiforme)"/>
    <property type="match status" value="1"/>
</dbReference>
<evidence type="ECO:0000313" key="1">
    <source>
        <dbReference type="EMBL" id="OHT22397.1"/>
    </source>
</evidence>
<reference evidence="1 2" key="1">
    <citation type="submission" date="2016-03" db="EMBL/GenBank/DDBJ databases">
        <title>Genome sequence of Providencia stuartii strain, isolated from the salivary glands of larval Lucilia sericata.</title>
        <authorList>
            <person name="Yuan Y."/>
            <person name="Zhang Y."/>
            <person name="Fu S."/>
            <person name="Crippen T.L."/>
            <person name="Visi D."/>
            <person name="Benbow M.E."/>
            <person name="Allen M."/>
            <person name="Tomberlin J.K."/>
            <person name="Sze S.-H."/>
            <person name="Tarone A.M."/>
        </authorList>
    </citation>
    <scope>NUCLEOTIDE SEQUENCE [LARGE SCALE GENOMIC DNA]</scope>
    <source>
        <strain evidence="1 2">Crippen</strain>
    </source>
</reference>
<evidence type="ECO:0000313" key="2">
    <source>
        <dbReference type="Proteomes" id="UP000179588"/>
    </source>
</evidence>
<dbReference type="SUPFAM" id="SSF54001">
    <property type="entry name" value="Cysteine proteinases"/>
    <property type="match status" value="1"/>
</dbReference>
<sequence>MFNIDKYRSVIWQKGGRTYPNLDCYGIVHEIRQDLGLPDWPVFEGVTKDDNGLDKEAKLLAKTVNRCEPAQGAVAACYTSSLITHVAIVVNINGLLHAVECNPKSNVTVLPLSRFERRFSHVEYYQ</sequence>
<name>A0A1S1HK42_PROST</name>
<dbReference type="EMBL" id="LVIE01000234">
    <property type="protein sequence ID" value="OHT22397.1"/>
    <property type="molecule type" value="Genomic_DNA"/>
</dbReference>
<protein>
    <submittedName>
        <fullName evidence="1">Nitrite transporter</fullName>
    </submittedName>
</protein>
<proteinExistence type="predicted"/>
<dbReference type="Proteomes" id="UP000179588">
    <property type="component" value="Unassembled WGS sequence"/>
</dbReference>
<dbReference type="AlphaFoldDB" id="A0A1S1HK42"/>
<gene>
    <name evidence="1" type="ORF">A3Q29_11325</name>
</gene>
<accession>A0A1S1HK42</accession>
<comment type="caution">
    <text evidence="1">The sequence shown here is derived from an EMBL/GenBank/DDBJ whole genome shotgun (WGS) entry which is preliminary data.</text>
</comment>
<keyword evidence="2" id="KW-1185">Reference proteome</keyword>